<dbReference type="PANTHER" id="PTHR42939:SF1">
    <property type="entry name" value="ABC TRANSPORTER ATP-BINDING PROTEIN ALBC-RELATED"/>
    <property type="match status" value="1"/>
</dbReference>
<dbReference type="GO" id="GO:0016887">
    <property type="term" value="F:ATP hydrolysis activity"/>
    <property type="evidence" value="ECO:0007669"/>
    <property type="project" value="InterPro"/>
</dbReference>
<evidence type="ECO:0000259" key="4">
    <source>
        <dbReference type="PROSITE" id="PS50893"/>
    </source>
</evidence>
<dbReference type="EMBL" id="FQUF01000026">
    <property type="protein sequence ID" value="SHF01452.1"/>
    <property type="molecule type" value="Genomic_DNA"/>
</dbReference>
<dbReference type="InterPro" id="IPR051782">
    <property type="entry name" value="ABC_Transporter_VariousFunc"/>
</dbReference>
<keyword evidence="3 5" id="KW-0067">ATP-binding</keyword>
<feature type="domain" description="ABC transporter" evidence="4">
    <location>
        <begin position="2"/>
        <end position="232"/>
    </location>
</feature>
<evidence type="ECO:0000256" key="1">
    <source>
        <dbReference type="ARBA" id="ARBA00022448"/>
    </source>
</evidence>
<dbReference type="Pfam" id="PF00005">
    <property type="entry name" value="ABC_tran"/>
    <property type="match status" value="1"/>
</dbReference>
<protein>
    <submittedName>
        <fullName evidence="5">ABC-2 type transport system ATP-binding protein</fullName>
    </submittedName>
</protein>
<evidence type="ECO:0000256" key="3">
    <source>
        <dbReference type="ARBA" id="ARBA00022840"/>
    </source>
</evidence>
<organism evidence="5 6">
    <name type="scientific">Atopostipes suicloacalis DSM 15692</name>
    <dbReference type="NCBI Taxonomy" id="1121025"/>
    <lineage>
        <taxon>Bacteria</taxon>
        <taxon>Bacillati</taxon>
        <taxon>Bacillota</taxon>
        <taxon>Bacilli</taxon>
        <taxon>Lactobacillales</taxon>
        <taxon>Carnobacteriaceae</taxon>
        <taxon>Atopostipes</taxon>
    </lineage>
</organism>
<keyword evidence="6" id="KW-1185">Reference proteome</keyword>
<dbReference type="Gene3D" id="3.40.50.300">
    <property type="entry name" value="P-loop containing nucleotide triphosphate hydrolases"/>
    <property type="match status" value="1"/>
</dbReference>
<proteinExistence type="predicted"/>
<dbReference type="GO" id="GO:0005524">
    <property type="term" value="F:ATP binding"/>
    <property type="evidence" value="ECO:0007669"/>
    <property type="project" value="UniProtKB-KW"/>
</dbReference>
<sequence length="256" mass="29331">MIEFKEITKEYAETTALKNISFKIKDGQIFGLIGHNGAGKSTTIKILVSILNQTTGEIYVDDQELAQYRKNIKPKIGYVADTPDTFLRLKANEYWELMGTAYEISDEQFEKRLTYYTELFEIDSNSEELIESFSHGMRQKTFLVGALLANPKIWVLDEPMTGLDPQATYDLKKLMREHAKNGNIVLFSTHNLEHAQELCDEIVILRKGEILYNGTIEELQAQNKNESLETIYLRIAGREADQRDRDIANHSEDGDL</sequence>
<dbReference type="SMART" id="SM00382">
    <property type="entry name" value="AAA"/>
    <property type="match status" value="1"/>
</dbReference>
<name>A0A1M4Y7N2_9LACT</name>
<dbReference type="InterPro" id="IPR003439">
    <property type="entry name" value="ABC_transporter-like_ATP-bd"/>
</dbReference>
<dbReference type="OrthoDB" id="9804819at2"/>
<keyword evidence="2" id="KW-0547">Nucleotide-binding</keyword>
<dbReference type="SUPFAM" id="SSF52540">
    <property type="entry name" value="P-loop containing nucleoside triphosphate hydrolases"/>
    <property type="match status" value="1"/>
</dbReference>
<accession>A0A1M4Y7N2</accession>
<evidence type="ECO:0000313" key="5">
    <source>
        <dbReference type="EMBL" id="SHF01452.1"/>
    </source>
</evidence>
<dbReference type="RefSeq" id="WP_073298357.1">
    <property type="nucleotide sequence ID" value="NZ_FQUF01000026.1"/>
</dbReference>
<dbReference type="InterPro" id="IPR027417">
    <property type="entry name" value="P-loop_NTPase"/>
</dbReference>
<dbReference type="AlphaFoldDB" id="A0A1M4Y7N2"/>
<keyword evidence="1" id="KW-0813">Transport</keyword>
<dbReference type="Proteomes" id="UP000184128">
    <property type="component" value="Unassembled WGS sequence"/>
</dbReference>
<gene>
    <name evidence="5" type="ORF">SAMN02745249_01626</name>
</gene>
<dbReference type="PROSITE" id="PS50893">
    <property type="entry name" value="ABC_TRANSPORTER_2"/>
    <property type="match status" value="1"/>
</dbReference>
<dbReference type="InterPro" id="IPR003593">
    <property type="entry name" value="AAA+_ATPase"/>
</dbReference>
<dbReference type="PANTHER" id="PTHR42939">
    <property type="entry name" value="ABC TRANSPORTER ATP-BINDING PROTEIN ALBC-RELATED"/>
    <property type="match status" value="1"/>
</dbReference>
<evidence type="ECO:0000313" key="6">
    <source>
        <dbReference type="Proteomes" id="UP000184128"/>
    </source>
</evidence>
<reference evidence="5 6" key="1">
    <citation type="submission" date="2016-11" db="EMBL/GenBank/DDBJ databases">
        <authorList>
            <person name="Jaros S."/>
            <person name="Januszkiewicz K."/>
            <person name="Wedrychowicz H."/>
        </authorList>
    </citation>
    <scope>NUCLEOTIDE SEQUENCE [LARGE SCALE GENOMIC DNA]</scope>
    <source>
        <strain evidence="5 6">DSM 15692</strain>
    </source>
</reference>
<evidence type="ECO:0000256" key="2">
    <source>
        <dbReference type="ARBA" id="ARBA00022741"/>
    </source>
</evidence>
<dbReference type="STRING" id="1121025.SAMN02745249_01626"/>
<dbReference type="CDD" id="cd03230">
    <property type="entry name" value="ABC_DR_subfamily_A"/>
    <property type="match status" value="1"/>
</dbReference>